<dbReference type="AlphaFoldDB" id="A8ABD0"/>
<accession>A8ABD0</accession>
<dbReference type="InterPro" id="IPR029026">
    <property type="entry name" value="tRNA_m1G_MTases_N"/>
</dbReference>
<dbReference type="Proteomes" id="UP000000262">
    <property type="component" value="Chromosome"/>
</dbReference>
<dbReference type="eggNOG" id="arCOG01240">
    <property type="taxonomic scope" value="Archaea"/>
</dbReference>
<dbReference type="SUPFAM" id="SSF75217">
    <property type="entry name" value="alpha/beta knot"/>
    <property type="match status" value="1"/>
</dbReference>
<sequence length="127" mass="13751">MAVNSALFLSNAIRKDTIVYVNVEGSVIVIDGSAARRVYPDSESLVGLFKAVKKGKRVAGVSLGDCPEPGEPWCPGSPVRGEAFLIPRRCGLPEEYTLEHELAVLQIELDRAERASPSNRLEGRSSI</sequence>
<dbReference type="HOGENOM" id="CLU_1965531_0_0_2"/>
<dbReference type="STRING" id="453591.Igni_1054"/>
<reference evidence="1 2" key="1">
    <citation type="journal article" date="2008" name="Genome Biol.">
        <title>A genomic analysis of the archaeal system Ignicoccus hospitalis-Nanoarchaeum equitans.</title>
        <authorList>
            <person name="Podar M."/>
            <person name="Anderson I."/>
            <person name="Makarova K.S."/>
            <person name="Elkins J.G."/>
            <person name="Ivanova N."/>
            <person name="Wall M.A."/>
            <person name="Lykidis A."/>
            <person name="Mavromatis K."/>
            <person name="Sun H."/>
            <person name="Hudson M.E."/>
            <person name="Chen W."/>
            <person name="Deciu C."/>
            <person name="Hutchison D."/>
            <person name="Eads J.R."/>
            <person name="Anderson A."/>
            <person name="Fernandes F."/>
            <person name="Szeto E."/>
            <person name="Lapidus A."/>
            <person name="Kyrpides N.C."/>
            <person name="Saier M.H.Jr."/>
            <person name="Richardson P.M."/>
            <person name="Rachel R."/>
            <person name="Huber H."/>
            <person name="Eisen J.A."/>
            <person name="Koonin E.V."/>
            <person name="Keller M."/>
            <person name="Stetter K.O."/>
        </authorList>
    </citation>
    <scope>NUCLEOTIDE SEQUENCE [LARGE SCALE GENOMIC DNA]</scope>
    <source>
        <strain evidence="2">KIN4/I / DSM 18386 / JCM 14125</strain>
    </source>
</reference>
<evidence type="ECO:0000313" key="1">
    <source>
        <dbReference type="EMBL" id="ABU82232.1"/>
    </source>
</evidence>
<name>A8ABD0_IGNH4</name>
<gene>
    <name evidence="1" type="ordered locus">Igni_1054</name>
</gene>
<proteinExistence type="predicted"/>
<dbReference type="InterPro" id="IPR029028">
    <property type="entry name" value="Alpha/beta_knot_MTases"/>
</dbReference>
<dbReference type="KEGG" id="iho:Igni_1054"/>
<keyword evidence="2" id="KW-1185">Reference proteome</keyword>
<dbReference type="Gene3D" id="3.40.1280.10">
    <property type="match status" value="1"/>
</dbReference>
<organism evidence="1 2">
    <name type="scientific">Ignicoccus hospitalis (strain KIN4/I / DSM 18386 / JCM 14125)</name>
    <dbReference type="NCBI Taxonomy" id="453591"/>
    <lineage>
        <taxon>Archaea</taxon>
        <taxon>Thermoproteota</taxon>
        <taxon>Thermoprotei</taxon>
        <taxon>Desulfurococcales</taxon>
        <taxon>Desulfurococcaceae</taxon>
        <taxon>Ignicoccus</taxon>
    </lineage>
</organism>
<evidence type="ECO:0000313" key="2">
    <source>
        <dbReference type="Proteomes" id="UP000000262"/>
    </source>
</evidence>
<dbReference type="EMBL" id="CP000816">
    <property type="protein sequence ID" value="ABU82232.1"/>
    <property type="molecule type" value="Genomic_DNA"/>
</dbReference>
<protein>
    <submittedName>
        <fullName evidence="1">Uncharacterized protein</fullName>
    </submittedName>
</protein>